<dbReference type="RefSeq" id="WP_163298396.1">
    <property type="nucleotide sequence ID" value="NZ_JAAGRR010000043.1"/>
</dbReference>
<dbReference type="EMBL" id="JAAGRR010000043">
    <property type="protein sequence ID" value="NDY42252.1"/>
    <property type="molecule type" value="Genomic_DNA"/>
</dbReference>
<dbReference type="Gene3D" id="3.30.110.40">
    <property type="entry name" value="TusA-like domain"/>
    <property type="match status" value="1"/>
</dbReference>
<reference evidence="1 2" key="1">
    <citation type="submission" date="2020-02" db="EMBL/GenBank/DDBJ databases">
        <title>Comparative genomics of sulfur disproportionating microorganisms.</title>
        <authorList>
            <person name="Ward L.M."/>
            <person name="Bertran E."/>
            <person name="Johnston D.T."/>
        </authorList>
    </citation>
    <scope>NUCLEOTIDE SEQUENCE [LARGE SCALE GENOMIC DNA]</scope>
    <source>
        <strain evidence="1 2">DSM 100025</strain>
    </source>
</reference>
<evidence type="ECO:0000313" key="1">
    <source>
        <dbReference type="EMBL" id="NDY42252.1"/>
    </source>
</evidence>
<name>A0A6N9TLU8_DISTH</name>
<proteinExistence type="predicted"/>
<dbReference type="SUPFAM" id="SSF64307">
    <property type="entry name" value="SirA-like"/>
    <property type="match status" value="1"/>
</dbReference>
<protein>
    <submittedName>
        <fullName evidence="1">Uncharacterized protein</fullName>
    </submittedName>
</protein>
<gene>
    <name evidence="1" type="ORF">G3N55_05265</name>
</gene>
<dbReference type="Proteomes" id="UP000469346">
    <property type="component" value="Unassembled WGS sequence"/>
</dbReference>
<sequence>MTARTRKLDLRGLVGPLLLLKVSRAFRDLPVGGVLDVKWETMEPAEVLQRVLPGGAYRLLGTGPRRLRVEKTRDNDQEQEGGIA</sequence>
<evidence type="ECO:0000313" key="2">
    <source>
        <dbReference type="Proteomes" id="UP000469346"/>
    </source>
</evidence>
<keyword evidence="2" id="KW-1185">Reference proteome</keyword>
<comment type="caution">
    <text evidence="1">The sequence shown here is derived from an EMBL/GenBank/DDBJ whole genome shotgun (WGS) entry which is preliminary data.</text>
</comment>
<organism evidence="1 2">
    <name type="scientific">Dissulfurirhabdus thermomarina</name>
    <dbReference type="NCBI Taxonomy" id="1765737"/>
    <lineage>
        <taxon>Bacteria</taxon>
        <taxon>Deltaproteobacteria</taxon>
        <taxon>Dissulfurirhabdaceae</taxon>
        <taxon>Dissulfurirhabdus</taxon>
    </lineage>
</organism>
<dbReference type="AlphaFoldDB" id="A0A6N9TLU8"/>
<dbReference type="InterPro" id="IPR036868">
    <property type="entry name" value="TusA-like_sf"/>
</dbReference>
<accession>A0A6N9TLU8</accession>